<feature type="domain" description="Peptidase M48" evidence="13">
    <location>
        <begin position="79"/>
        <end position="292"/>
    </location>
</feature>
<sequence length="297" mass="32725">MPFKQQIQTNKQKTILLVAIFIAFVLFIGSTITYLRSENWVSGFIIACVIGLIYTGIMIASSTRMVMAMNHATEIDHPEQHPYLWQMIQRLANRAEIPMPKIYIIEDNSPNAFATGLSPQKGAVAMTTGLLHLLDQDEVEGVLAHEIAHIKNYDVRLATIAISLVSAVALLSNLGSQFLIFSGGHRDDERQNPLTLIISLLMLFLAPLIATYIRLAISRNREYLADASGAALCQNPLALASALRKISGIPIPVQAANPSSASLYFADPLKKQLAALFSTHPPVEERVARLEALYHNR</sequence>
<reference evidence="14 15" key="1">
    <citation type="submission" date="2016-11" db="EMBL/GenBank/DDBJ databases">
        <authorList>
            <person name="Jaros S."/>
            <person name="Januszkiewicz K."/>
            <person name="Wedrychowicz H."/>
        </authorList>
    </citation>
    <scope>NUCLEOTIDE SEQUENCE [LARGE SCALE GENOMIC DNA]</scope>
    <source>
        <strain evidence="14 15">DSM 44666</strain>
    </source>
</reference>
<dbReference type="InterPro" id="IPR022919">
    <property type="entry name" value="Pept_M48_protease_HtpX"/>
</dbReference>
<proteinExistence type="inferred from homology"/>
<evidence type="ECO:0000256" key="6">
    <source>
        <dbReference type="ARBA" id="ARBA00022723"/>
    </source>
</evidence>
<evidence type="ECO:0000256" key="11">
    <source>
        <dbReference type="ARBA" id="ARBA00023136"/>
    </source>
</evidence>
<keyword evidence="5 12" id="KW-0812">Transmembrane</keyword>
<gene>
    <name evidence="12" type="primary">htpX</name>
    <name evidence="14" type="ORF">SAMN05444392_10874</name>
</gene>
<keyword evidence="4 12" id="KW-0645">Protease</keyword>
<dbReference type="InterPro" id="IPR050083">
    <property type="entry name" value="HtpX_protease"/>
</dbReference>
<dbReference type="Pfam" id="PF01435">
    <property type="entry name" value="Peptidase_M48"/>
    <property type="match status" value="1"/>
</dbReference>
<keyword evidence="7 12" id="KW-0378">Hydrolase</keyword>
<feature type="binding site" evidence="12">
    <location>
        <position position="145"/>
    </location>
    <ligand>
        <name>Zn(2+)</name>
        <dbReference type="ChEBI" id="CHEBI:29105"/>
        <note>catalytic</note>
    </ligand>
</feature>
<evidence type="ECO:0000256" key="8">
    <source>
        <dbReference type="ARBA" id="ARBA00022833"/>
    </source>
</evidence>
<evidence type="ECO:0000256" key="9">
    <source>
        <dbReference type="ARBA" id="ARBA00022989"/>
    </source>
</evidence>
<evidence type="ECO:0000256" key="1">
    <source>
        <dbReference type="ARBA" id="ARBA00004651"/>
    </source>
</evidence>
<dbReference type="RefSeq" id="WP_073155303.1">
    <property type="nucleotide sequence ID" value="NZ_FQVL01000008.1"/>
</dbReference>
<accession>A0A1M4Z6X1</accession>
<evidence type="ECO:0000256" key="3">
    <source>
        <dbReference type="ARBA" id="ARBA00022475"/>
    </source>
</evidence>
<keyword evidence="8 12" id="KW-0862">Zinc</keyword>
<comment type="cofactor">
    <cofactor evidence="12">
        <name>Zn(2+)</name>
        <dbReference type="ChEBI" id="CHEBI:29105"/>
    </cofactor>
    <text evidence="12">Binds 1 zinc ion per subunit.</text>
</comment>
<feature type="transmembrane region" description="Helical" evidence="12">
    <location>
        <begin position="40"/>
        <end position="60"/>
    </location>
</feature>
<dbReference type="EMBL" id="FQVL01000008">
    <property type="protein sequence ID" value="SHF13760.1"/>
    <property type="molecule type" value="Genomic_DNA"/>
</dbReference>
<keyword evidence="9 12" id="KW-1133">Transmembrane helix</keyword>
<feature type="active site" evidence="12">
    <location>
        <position position="146"/>
    </location>
</feature>
<evidence type="ECO:0000256" key="12">
    <source>
        <dbReference type="HAMAP-Rule" id="MF_00188"/>
    </source>
</evidence>
<evidence type="ECO:0000256" key="5">
    <source>
        <dbReference type="ARBA" id="ARBA00022692"/>
    </source>
</evidence>
<keyword evidence="11 12" id="KW-0472">Membrane</keyword>
<keyword evidence="14" id="KW-0346">Stress response</keyword>
<organism evidence="14 15">
    <name type="scientific">Seinonella peptonophila</name>
    <dbReference type="NCBI Taxonomy" id="112248"/>
    <lineage>
        <taxon>Bacteria</taxon>
        <taxon>Bacillati</taxon>
        <taxon>Bacillota</taxon>
        <taxon>Bacilli</taxon>
        <taxon>Bacillales</taxon>
        <taxon>Thermoactinomycetaceae</taxon>
        <taxon>Seinonella</taxon>
    </lineage>
</organism>
<dbReference type="PANTHER" id="PTHR43221">
    <property type="entry name" value="PROTEASE HTPX"/>
    <property type="match status" value="1"/>
</dbReference>
<keyword evidence="15" id="KW-1185">Reference proteome</keyword>
<evidence type="ECO:0000256" key="10">
    <source>
        <dbReference type="ARBA" id="ARBA00023049"/>
    </source>
</evidence>
<feature type="transmembrane region" description="Helical" evidence="12">
    <location>
        <begin position="157"/>
        <end position="181"/>
    </location>
</feature>
<dbReference type="EC" id="3.4.24.-" evidence="12"/>
<evidence type="ECO:0000256" key="7">
    <source>
        <dbReference type="ARBA" id="ARBA00022801"/>
    </source>
</evidence>
<feature type="binding site" evidence="12">
    <location>
        <position position="222"/>
    </location>
    <ligand>
        <name>Zn(2+)</name>
        <dbReference type="ChEBI" id="CHEBI:29105"/>
        <note>catalytic</note>
    </ligand>
</feature>
<dbReference type="InterPro" id="IPR001915">
    <property type="entry name" value="Peptidase_M48"/>
</dbReference>
<dbReference type="GO" id="GO:0004222">
    <property type="term" value="F:metalloendopeptidase activity"/>
    <property type="evidence" value="ECO:0007669"/>
    <property type="project" value="UniProtKB-UniRule"/>
</dbReference>
<dbReference type="PANTHER" id="PTHR43221:SF1">
    <property type="entry name" value="PROTEASE HTPX"/>
    <property type="match status" value="1"/>
</dbReference>
<evidence type="ECO:0000256" key="2">
    <source>
        <dbReference type="ARBA" id="ARBA00009779"/>
    </source>
</evidence>
<feature type="binding site" evidence="12">
    <location>
        <position position="149"/>
    </location>
    <ligand>
        <name>Zn(2+)</name>
        <dbReference type="ChEBI" id="CHEBI:29105"/>
        <note>catalytic</note>
    </ligand>
</feature>
<name>A0A1M4Z6X1_9BACL</name>
<keyword evidence="6 12" id="KW-0479">Metal-binding</keyword>
<feature type="transmembrane region" description="Helical" evidence="12">
    <location>
        <begin position="14"/>
        <end position="34"/>
    </location>
</feature>
<keyword evidence="3 12" id="KW-1003">Cell membrane</keyword>
<evidence type="ECO:0000313" key="14">
    <source>
        <dbReference type="EMBL" id="SHF13760.1"/>
    </source>
</evidence>
<dbReference type="HAMAP" id="MF_00188">
    <property type="entry name" value="Pept_M48_protease_HtpX"/>
    <property type="match status" value="1"/>
</dbReference>
<feature type="transmembrane region" description="Helical" evidence="12">
    <location>
        <begin position="193"/>
        <end position="213"/>
    </location>
</feature>
<dbReference type="GO" id="GO:0008270">
    <property type="term" value="F:zinc ion binding"/>
    <property type="evidence" value="ECO:0007669"/>
    <property type="project" value="UniProtKB-UniRule"/>
</dbReference>
<evidence type="ECO:0000313" key="15">
    <source>
        <dbReference type="Proteomes" id="UP000184476"/>
    </source>
</evidence>
<comment type="similarity">
    <text evidence="2 12">Belongs to the peptidase M48B family.</text>
</comment>
<evidence type="ECO:0000256" key="4">
    <source>
        <dbReference type="ARBA" id="ARBA00022670"/>
    </source>
</evidence>
<keyword evidence="10 12" id="KW-0482">Metalloprotease</keyword>
<dbReference type="STRING" id="112248.SAMN05444392_10874"/>
<protein>
    <recommendedName>
        <fullName evidence="12">Protease HtpX homolog</fullName>
        <ecNumber evidence="12">3.4.24.-</ecNumber>
    </recommendedName>
</protein>
<comment type="subcellular location">
    <subcellularLocation>
        <location evidence="1 12">Cell membrane</location>
        <topology evidence="1 12">Multi-pass membrane protein</topology>
    </subcellularLocation>
</comment>
<evidence type="ECO:0000259" key="13">
    <source>
        <dbReference type="Pfam" id="PF01435"/>
    </source>
</evidence>
<dbReference type="Proteomes" id="UP000184476">
    <property type="component" value="Unassembled WGS sequence"/>
</dbReference>
<dbReference type="Gene3D" id="3.30.2010.10">
    <property type="entry name" value="Metalloproteases ('zincins'), catalytic domain"/>
    <property type="match status" value="1"/>
</dbReference>
<dbReference type="GO" id="GO:0006508">
    <property type="term" value="P:proteolysis"/>
    <property type="evidence" value="ECO:0007669"/>
    <property type="project" value="UniProtKB-KW"/>
</dbReference>
<dbReference type="AlphaFoldDB" id="A0A1M4Z6X1"/>
<dbReference type="NCBIfam" id="NF003425">
    <property type="entry name" value="PRK04897.1"/>
    <property type="match status" value="1"/>
</dbReference>
<dbReference type="OrthoDB" id="15218at2"/>
<dbReference type="GO" id="GO:0005886">
    <property type="term" value="C:plasma membrane"/>
    <property type="evidence" value="ECO:0007669"/>
    <property type="project" value="UniProtKB-SubCell"/>
</dbReference>